<evidence type="ECO:0000259" key="20">
    <source>
        <dbReference type="PROSITE" id="PS50850"/>
    </source>
</evidence>
<evidence type="ECO:0000256" key="11">
    <source>
        <dbReference type="ARBA" id="ARBA00044903"/>
    </source>
</evidence>
<dbReference type="GO" id="GO:0022857">
    <property type="term" value="F:transmembrane transporter activity"/>
    <property type="evidence" value="ECO:0007669"/>
    <property type="project" value="InterPro"/>
</dbReference>
<comment type="catalytic activity">
    <reaction evidence="6">
        <text>L-lysyl-L-alpha-amino acid(out) = L-lysyl-L-alpha-amino acid(in)</text>
        <dbReference type="Rhea" id="RHEA:79387"/>
        <dbReference type="ChEBI" id="CHEBI:229965"/>
    </reaction>
</comment>
<protein>
    <recommendedName>
        <fullName evidence="15">Lysosomal dipeptide transporter MFSD1</fullName>
    </recommendedName>
    <alternativeName>
        <fullName evidence="16">Major facilitator superfamily domain-containing protein 1</fullName>
    </alternativeName>
</protein>
<evidence type="ECO:0000256" key="13">
    <source>
        <dbReference type="ARBA" id="ARBA00044919"/>
    </source>
</evidence>
<dbReference type="FunCoup" id="F0ZQY0">
    <property type="interactions" value="1"/>
</dbReference>
<dbReference type="Pfam" id="PF07690">
    <property type="entry name" value="MFS_1"/>
    <property type="match status" value="1"/>
</dbReference>
<accession>F0ZQY0</accession>
<comment type="catalytic activity">
    <reaction evidence="12">
        <text>L-histidyl-L-alpha-amino acid(out) = L-histidyl-L-alpha-amino acid(in)</text>
        <dbReference type="Rhea" id="RHEA:79379"/>
        <dbReference type="ChEBI" id="CHEBI:229964"/>
    </reaction>
</comment>
<evidence type="ECO:0000256" key="5">
    <source>
        <dbReference type="ARBA" id="ARBA00044884"/>
    </source>
</evidence>
<evidence type="ECO:0000256" key="10">
    <source>
        <dbReference type="ARBA" id="ARBA00044900"/>
    </source>
</evidence>
<evidence type="ECO:0000256" key="4">
    <source>
        <dbReference type="ARBA" id="ARBA00044881"/>
    </source>
</evidence>
<dbReference type="AlphaFoldDB" id="F0ZQY0"/>
<dbReference type="eggNOG" id="KOG4686">
    <property type="taxonomic scope" value="Eukaryota"/>
</dbReference>
<comment type="catalytic activity">
    <reaction evidence="2">
        <text>L-lysyl-L-alanine(out) = L-lysyl-L-alanine(in)</text>
        <dbReference type="Rhea" id="RHEA:79399"/>
        <dbReference type="ChEBI" id="CHEBI:229954"/>
    </reaction>
</comment>
<comment type="function">
    <text evidence="17">Lysosomal dipeptide uniporter that selectively exports lysine, arginine or histidine-containing dipeptides with a net positive charge from the lysosome lumen into the cytosol. Could play a role in a specific type of protein O-glycosylation indirectly regulating macrophages migration and tissue invasion. Also essential for liver homeostasis.</text>
</comment>
<evidence type="ECO:0000256" key="7">
    <source>
        <dbReference type="ARBA" id="ARBA00044893"/>
    </source>
</evidence>
<feature type="transmembrane region" description="Helical" evidence="19">
    <location>
        <begin position="256"/>
        <end position="276"/>
    </location>
</feature>
<evidence type="ECO:0000256" key="9">
    <source>
        <dbReference type="ARBA" id="ARBA00044899"/>
    </source>
</evidence>
<evidence type="ECO:0000313" key="21">
    <source>
        <dbReference type="EMBL" id="EGC33659.1"/>
    </source>
</evidence>
<dbReference type="VEuPathDB" id="AmoebaDB:DICPUDRAFT_94995"/>
<evidence type="ECO:0000313" key="22">
    <source>
        <dbReference type="Proteomes" id="UP000001064"/>
    </source>
</evidence>
<keyword evidence="22" id="KW-1185">Reference proteome</keyword>
<dbReference type="KEGG" id="dpp:DICPUDRAFT_94995"/>
<feature type="transmembrane region" description="Helical" evidence="19">
    <location>
        <begin position="410"/>
        <end position="434"/>
    </location>
</feature>
<name>F0ZQY0_DICPU</name>
<evidence type="ECO:0000256" key="12">
    <source>
        <dbReference type="ARBA" id="ARBA00044912"/>
    </source>
</evidence>
<feature type="transmembrane region" description="Helical" evidence="19">
    <location>
        <begin position="128"/>
        <end position="145"/>
    </location>
</feature>
<evidence type="ECO:0000256" key="15">
    <source>
        <dbReference type="ARBA" id="ARBA00044985"/>
    </source>
</evidence>
<evidence type="ECO:0000256" key="3">
    <source>
        <dbReference type="ARBA" id="ARBA00044878"/>
    </source>
</evidence>
<feature type="transmembrane region" description="Helical" evidence="19">
    <location>
        <begin position="222"/>
        <end position="244"/>
    </location>
</feature>
<comment type="catalytic activity">
    <reaction evidence="7">
        <text>L-alpha-aminoacyl-L-lysine(out) = L-alpha-aminoacyl-L-lysine(in)</text>
        <dbReference type="Rhea" id="RHEA:79383"/>
        <dbReference type="ChEBI" id="CHEBI:229966"/>
    </reaction>
</comment>
<dbReference type="STRING" id="5786.F0ZQY0"/>
<dbReference type="PANTHER" id="PTHR23512">
    <property type="entry name" value="MAJOR FACILITATOR SUPERFAMILY DOMAIN-CONTAINING PROTEIN 1"/>
    <property type="match status" value="1"/>
</dbReference>
<dbReference type="InterPro" id="IPR011701">
    <property type="entry name" value="MFS"/>
</dbReference>
<feature type="transmembrane region" description="Helical" evidence="19">
    <location>
        <begin position="170"/>
        <end position="191"/>
    </location>
</feature>
<comment type="catalytic activity">
    <reaction evidence="14">
        <text>L-lysyl-glycine(out) = L-lysyl-glycine(in)</text>
        <dbReference type="Rhea" id="RHEA:79407"/>
        <dbReference type="ChEBI" id="CHEBI:191202"/>
    </reaction>
</comment>
<comment type="subcellular location">
    <subcellularLocation>
        <location evidence="1">Membrane</location>
        <topology evidence="1">Multi-pass membrane protein</topology>
    </subcellularLocation>
</comment>
<feature type="transmembrane region" description="Helical" evidence="19">
    <location>
        <begin position="377"/>
        <end position="398"/>
    </location>
</feature>
<comment type="catalytic activity">
    <reaction evidence="9">
        <text>L-arginyl-L-alpha-amino acid(out) = L-arginyl-L-alpha-amino acid(in)</text>
        <dbReference type="Rhea" id="RHEA:79371"/>
        <dbReference type="ChEBI" id="CHEBI:84315"/>
    </reaction>
</comment>
<evidence type="ECO:0000256" key="8">
    <source>
        <dbReference type="ARBA" id="ARBA00044898"/>
    </source>
</evidence>
<dbReference type="Proteomes" id="UP000001064">
    <property type="component" value="Unassembled WGS sequence"/>
</dbReference>
<feature type="transmembrane region" description="Helical" evidence="19">
    <location>
        <begin position="441"/>
        <end position="460"/>
    </location>
</feature>
<evidence type="ECO:0000256" key="6">
    <source>
        <dbReference type="ARBA" id="ARBA00044891"/>
    </source>
</evidence>
<dbReference type="InterPro" id="IPR036259">
    <property type="entry name" value="MFS_trans_sf"/>
</dbReference>
<dbReference type="GeneID" id="10503247"/>
<evidence type="ECO:0000256" key="14">
    <source>
        <dbReference type="ARBA" id="ARBA00044924"/>
    </source>
</evidence>
<evidence type="ECO:0000256" key="1">
    <source>
        <dbReference type="ARBA" id="ARBA00004141"/>
    </source>
</evidence>
<comment type="subunit">
    <text evidence="18">Homodimer. Interacts with lysosomal protein GLMP (via lumenal domain); the interaction starts while both proteins are still in the endoplasmic reticulum and is required for stabilization of MFSD1 in lysosomes but has no direct effect on its targeting to lysosomes or transporter activity.</text>
</comment>
<feature type="transmembrane region" description="Helical" evidence="19">
    <location>
        <begin position="198"/>
        <end position="216"/>
    </location>
</feature>
<dbReference type="InterPro" id="IPR020846">
    <property type="entry name" value="MFS_dom"/>
</dbReference>
<comment type="catalytic activity">
    <reaction evidence="13">
        <text>L-alanyl-L-lysine(out) = L-alanyl-L-lysine(in)</text>
        <dbReference type="Rhea" id="RHEA:79415"/>
        <dbReference type="ChEBI" id="CHEBI:192470"/>
    </reaction>
</comment>
<feature type="transmembrane region" description="Helical" evidence="19">
    <location>
        <begin position="288"/>
        <end position="309"/>
    </location>
</feature>
<comment type="catalytic activity">
    <reaction evidence="10">
        <text>L-lysyl-L-lysine(out) = L-lysyl-L-lysine(in)</text>
        <dbReference type="Rhea" id="RHEA:79403"/>
        <dbReference type="ChEBI" id="CHEBI:229956"/>
    </reaction>
</comment>
<feature type="transmembrane region" description="Helical" evidence="19">
    <location>
        <begin position="499"/>
        <end position="518"/>
    </location>
</feature>
<feature type="domain" description="Major facilitator superfamily (MFS) profile" evidence="20">
    <location>
        <begin position="130"/>
        <end position="557"/>
    </location>
</feature>
<dbReference type="PANTHER" id="PTHR23512:SF7">
    <property type="entry name" value="MAJOR FACILITATOR SUPERFAMILY (MFS) PROFILE DOMAIN-CONTAINING PROTEIN"/>
    <property type="match status" value="1"/>
</dbReference>
<comment type="catalytic activity">
    <reaction evidence="11">
        <text>L-arginyl-glycine(out) = L-arginyl-glycine(in)</text>
        <dbReference type="Rhea" id="RHEA:79391"/>
        <dbReference type="ChEBI" id="CHEBI:229955"/>
    </reaction>
</comment>
<keyword evidence="19" id="KW-0472">Membrane</keyword>
<evidence type="ECO:0000256" key="17">
    <source>
        <dbReference type="ARBA" id="ARBA00045709"/>
    </source>
</evidence>
<dbReference type="GO" id="GO:0016020">
    <property type="term" value="C:membrane"/>
    <property type="evidence" value="ECO:0007669"/>
    <property type="project" value="UniProtKB-SubCell"/>
</dbReference>
<feature type="transmembrane region" description="Helical" evidence="19">
    <location>
        <begin position="530"/>
        <end position="552"/>
    </location>
</feature>
<dbReference type="InterPro" id="IPR052187">
    <property type="entry name" value="MFSD1"/>
</dbReference>
<evidence type="ECO:0000256" key="2">
    <source>
        <dbReference type="ARBA" id="ARBA00044876"/>
    </source>
</evidence>
<keyword evidence="19" id="KW-0812">Transmembrane</keyword>
<comment type="catalytic activity">
    <reaction evidence="3">
        <text>L-histidyl-glycine(out) = L-histidyl-glycine(in)</text>
        <dbReference type="Rhea" id="RHEA:79395"/>
        <dbReference type="ChEBI" id="CHEBI:229957"/>
    </reaction>
</comment>
<keyword evidence="19" id="KW-1133">Transmembrane helix</keyword>
<evidence type="ECO:0000256" key="16">
    <source>
        <dbReference type="ARBA" id="ARBA00045018"/>
    </source>
</evidence>
<comment type="catalytic activity">
    <reaction evidence="4">
        <text>L-alpha-aminoacyl-L-arginine(out) = L-alpha-aminoacyl-L-arginine(in)</text>
        <dbReference type="Rhea" id="RHEA:79367"/>
        <dbReference type="ChEBI" id="CHEBI:229968"/>
    </reaction>
</comment>
<comment type="catalytic activity">
    <reaction evidence="5">
        <text>L-alpha-aminoacyl-L-histidine(out) = L-alpha-aminoacyl-L-histidine(in)</text>
        <dbReference type="Rhea" id="RHEA:79375"/>
        <dbReference type="ChEBI" id="CHEBI:229967"/>
    </reaction>
</comment>
<organism evidence="21 22">
    <name type="scientific">Dictyostelium purpureum</name>
    <name type="common">Slime mold</name>
    <dbReference type="NCBI Taxonomy" id="5786"/>
    <lineage>
        <taxon>Eukaryota</taxon>
        <taxon>Amoebozoa</taxon>
        <taxon>Evosea</taxon>
        <taxon>Eumycetozoa</taxon>
        <taxon>Dictyostelia</taxon>
        <taxon>Dictyosteliales</taxon>
        <taxon>Dictyosteliaceae</taxon>
        <taxon>Dictyostelium</taxon>
    </lineage>
</organism>
<feature type="transmembrane region" description="Helical" evidence="19">
    <location>
        <begin position="466"/>
        <end position="487"/>
    </location>
</feature>
<dbReference type="EMBL" id="GL871132">
    <property type="protein sequence ID" value="EGC33659.1"/>
    <property type="molecule type" value="Genomic_DNA"/>
</dbReference>
<reference evidence="22" key="1">
    <citation type="journal article" date="2011" name="Genome Biol.">
        <title>Comparative genomics of the social amoebae Dictyostelium discoideum and Dictyostelium purpureum.</title>
        <authorList>
            <consortium name="US DOE Joint Genome Institute (JGI-PGF)"/>
            <person name="Sucgang R."/>
            <person name="Kuo A."/>
            <person name="Tian X."/>
            <person name="Salerno W."/>
            <person name="Parikh A."/>
            <person name="Feasley C.L."/>
            <person name="Dalin E."/>
            <person name="Tu H."/>
            <person name="Huang E."/>
            <person name="Barry K."/>
            <person name="Lindquist E."/>
            <person name="Shapiro H."/>
            <person name="Bruce D."/>
            <person name="Schmutz J."/>
            <person name="Salamov A."/>
            <person name="Fey P."/>
            <person name="Gaudet P."/>
            <person name="Anjard C."/>
            <person name="Babu M.M."/>
            <person name="Basu S."/>
            <person name="Bushmanova Y."/>
            <person name="van der Wel H."/>
            <person name="Katoh-Kurasawa M."/>
            <person name="Dinh C."/>
            <person name="Coutinho P.M."/>
            <person name="Saito T."/>
            <person name="Elias M."/>
            <person name="Schaap P."/>
            <person name="Kay R.R."/>
            <person name="Henrissat B."/>
            <person name="Eichinger L."/>
            <person name="Rivero F."/>
            <person name="Putnam N.H."/>
            <person name="West C.M."/>
            <person name="Loomis W.F."/>
            <person name="Chisholm R.L."/>
            <person name="Shaulsky G."/>
            <person name="Strassmann J.E."/>
            <person name="Queller D.C."/>
            <person name="Kuspa A."/>
            <person name="Grigoriev I.V."/>
        </authorList>
    </citation>
    <scope>NUCLEOTIDE SEQUENCE [LARGE SCALE GENOMIC DNA]</scope>
    <source>
        <strain evidence="22">QSDP1</strain>
    </source>
</reference>
<comment type="catalytic activity">
    <reaction evidence="8">
        <text>L-aspartyl-L-lysine(out) = L-aspartyl-L-lysine(in)</text>
        <dbReference type="Rhea" id="RHEA:79411"/>
        <dbReference type="ChEBI" id="CHEBI:229953"/>
    </reaction>
</comment>
<dbReference type="OrthoDB" id="424834at2759"/>
<dbReference type="Gene3D" id="1.20.1250.20">
    <property type="entry name" value="MFS general substrate transporter like domains"/>
    <property type="match status" value="2"/>
</dbReference>
<gene>
    <name evidence="21" type="ORF">DICPUDRAFT_94995</name>
</gene>
<evidence type="ECO:0000256" key="19">
    <source>
        <dbReference type="SAM" id="Phobius"/>
    </source>
</evidence>
<proteinExistence type="predicted"/>
<evidence type="ECO:0000256" key="18">
    <source>
        <dbReference type="ARBA" id="ARBA00046376"/>
    </source>
</evidence>
<dbReference type="PROSITE" id="PS50850">
    <property type="entry name" value="MFS"/>
    <property type="match status" value="1"/>
</dbReference>
<dbReference type="SUPFAM" id="SSF103473">
    <property type="entry name" value="MFS general substrate transporter"/>
    <property type="match status" value="1"/>
</dbReference>
<dbReference type="OMA" id="KIIQLPW"/>
<dbReference type="InParanoid" id="F0ZQY0"/>
<sequence>MNVTNNSNTNNNIDNNNNNEISQVVKLVNSNYNIKENSNESLISNDEVNSNYNNEREEEEDISLVINNYNSQNSNIEITTDGNDSNEDNEKENFKDFIYEKTPTAKEPHKKFSIFSFFNLIRNNKKRIATVFLIINLGFPVFLSYNNPSSMVQIFKREYSIDATQFGRLYSIYALPNVIMVFLGGILVDLIGTNKSSLIFSTILTISTILAAISSSTHSYGLLMFSRVLLGLGGESLLVCIATFITDMFEANQVSLVMGIEATWVQFGSLVAFGVLPSFYNASSFPMTMWFIAIIASIGSILNIVFIIYQPKLRFNKEQPIPLENIADDEETPYGENSVAIDTESQLSSENKSFLVLFKENIIQAFHIVKSMSMRTWVLTIVAFFGYSAFFGLDIIFTDMAIERYNYSDAFAAGIMASETFTTGIVSPLFGIFVKKLKRNILAMGIGITMTMVGIFLIVVTDVMPMAFVILSGCGYTLMSNAIYSSIPLIVEEDGMGTAYGCIGTSYNIGIVLFPLFLTYFRSKTGDYIISMWILILSSAIAIVCLFILKYFDKKEPNHLKRLDHNDYNFLKYFKLK</sequence>
<dbReference type="RefSeq" id="XP_003289829.1">
    <property type="nucleotide sequence ID" value="XM_003289781.1"/>
</dbReference>